<dbReference type="GO" id="GO:0042574">
    <property type="term" value="P:retinal metabolic process"/>
    <property type="evidence" value="ECO:0007669"/>
    <property type="project" value="TreeGrafter"/>
</dbReference>
<feature type="binding site" evidence="5">
    <location>
        <position position="657"/>
    </location>
    <ligand>
        <name>Fe cation</name>
        <dbReference type="ChEBI" id="CHEBI:24875"/>
        <note>catalytic</note>
    </ligand>
</feature>
<feature type="domain" description="Lactate/malate dehydrogenase N-terminal" evidence="6">
    <location>
        <begin position="37"/>
        <end position="185"/>
    </location>
</feature>
<dbReference type="InterPro" id="IPR004294">
    <property type="entry name" value="Carotenoid_Oase"/>
</dbReference>
<dbReference type="PANTHER" id="PTHR10543">
    <property type="entry name" value="BETA-CAROTENE DIOXYGENASE"/>
    <property type="match status" value="1"/>
</dbReference>
<dbReference type="Pfam" id="PF00056">
    <property type="entry name" value="Ldh_1_N"/>
    <property type="match status" value="1"/>
</dbReference>
<dbReference type="SUPFAM" id="SSF51735">
    <property type="entry name" value="NAD(P)-binding Rossmann-fold domains"/>
    <property type="match status" value="1"/>
</dbReference>
<keyword evidence="4 5" id="KW-0408">Iron</keyword>
<dbReference type="GO" id="GO:0046872">
    <property type="term" value="F:metal ion binding"/>
    <property type="evidence" value="ECO:0007669"/>
    <property type="project" value="UniProtKB-KW"/>
</dbReference>
<dbReference type="Proteomes" id="UP000053268">
    <property type="component" value="Unassembled WGS sequence"/>
</dbReference>
<dbReference type="AlphaFoldDB" id="A0A194PTS0"/>
<evidence type="ECO:0000259" key="6">
    <source>
        <dbReference type="Pfam" id="PF00056"/>
    </source>
</evidence>
<sequence>MIVPNAKFRNYVMSEVLAQIEKECERYCPAPRVPPRKVAIVGAGSDVGRVAALFLKQQPVVRKLSLYDDEPDSCVMGVANDLAHIDTSPDVEAFQGRPRLGDALTNSDVVLICGGHFVTPPCCCALDRELFFKNMERVRVASIACARFCPYAVVAVQTPPVDCNFALCMHTLKTAGVYDKRRVLGVNSISSMRANQLFCALTGADPATTQTPVICGTGRCTRVPVFSKGKAGNFPQTQVECLTKLVREADEIICKVKANYEQGHLSIGFSSARFVTSVMQGLFEKKTFIDSALVEQDHAEKCYGMKICATPLSIGKGGIVEYVVPTLNEVETKLLEESKCDLEDMLNLGRCYAVGDEYCLNPCKIYTFPPCVPCEICRPSHIPPWLQGTLLRNGPGTLKVGSMSFDHVFDGSALLHSFKISEGTATYQCRFVRTDAYKRNKAANRIVVTEFATESVPDPCHTIFDRFTAFFKPLEKLSDNTVVSVYPIGDEIYTFTESPIIHRIDPKTLKTLERKDLIKDFAIVNHSAHPHILPNGDVINIGLSYTSRGMRHVVIHFPFTEKGDMFERAHIVGGMKPRWQMHPSYMHSFGITENYFVLIEQPMTISLRTVLWNVFLDKPFASALQWYPKLETNIVLIGRKTGEEVRRYRTETLFYFHVINAFEDGQNVVLDFCTYKDAKILNGMYIKAMESIQSNEDCAEWFRARAKRLKMPLESPDMTFVEAKLLANIGCETPRIHYNMYNGRSYRYFYAISSDIDNINPGAVVKVDTWTGDYETWFEAGSFASEPVFVPEPQAQEEDAGILLCVLLYGSHICKISLLLLDSRTLLEIGRVTFDTPSPSPKCIHGWFISDRV</sequence>
<dbReference type="GO" id="GO:0010436">
    <property type="term" value="F:carotenoid dioxygenase activity"/>
    <property type="evidence" value="ECO:0007669"/>
    <property type="project" value="TreeGrafter"/>
</dbReference>
<name>A0A194PTS0_PAPXU</name>
<dbReference type="GO" id="GO:0016616">
    <property type="term" value="F:oxidoreductase activity, acting on the CH-OH group of donors, NAD or NADP as acceptor"/>
    <property type="evidence" value="ECO:0007669"/>
    <property type="project" value="InterPro"/>
</dbReference>
<evidence type="ECO:0000256" key="4">
    <source>
        <dbReference type="ARBA" id="ARBA00023004"/>
    </source>
</evidence>
<organism evidence="8 9">
    <name type="scientific">Papilio xuthus</name>
    <name type="common">Asian swallowtail butterfly</name>
    <dbReference type="NCBI Taxonomy" id="66420"/>
    <lineage>
        <taxon>Eukaryota</taxon>
        <taxon>Metazoa</taxon>
        <taxon>Ecdysozoa</taxon>
        <taxon>Arthropoda</taxon>
        <taxon>Hexapoda</taxon>
        <taxon>Insecta</taxon>
        <taxon>Pterygota</taxon>
        <taxon>Neoptera</taxon>
        <taxon>Endopterygota</taxon>
        <taxon>Lepidoptera</taxon>
        <taxon>Glossata</taxon>
        <taxon>Ditrysia</taxon>
        <taxon>Papilionoidea</taxon>
        <taxon>Papilionidae</taxon>
        <taxon>Papilioninae</taxon>
        <taxon>Papilio</taxon>
    </lineage>
</organism>
<evidence type="ECO:0000256" key="3">
    <source>
        <dbReference type="ARBA" id="ARBA00023002"/>
    </source>
</evidence>
<evidence type="ECO:0000256" key="1">
    <source>
        <dbReference type="ARBA" id="ARBA00006787"/>
    </source>
</evidence>
<feature type="binding site" evidence="5">
    <location>
        <position position="845"/>
    </location>
    <ligand>
        <name>Fe cation</name>
        <dbReference type="ChEBI" id="CHEBI:24875"/>
        <note>catalytic</note>
    </ligand>
</feature>
<keyword evidence="2 5" id="KW-0479">Metal-binding</keyword>
<feature type="binding site" evidence="5">
    <location>
        <position position="529"/>
    </location>
    <ligand>
        <name>Fe cation</name>
        <dbReference type="ChEBI" id="CHEBI:24875"/>
        <note>catalytic</note>
    </ligand>
</feature>
<dbReference type="STRING" id="66420.A0A194PTS0"/>
<proteinExistence type="inferred from homology"/>
<dbReference type="InterPro" id="IPR022383">
    <property type="entry name" value="Lactate/malate_DH_C"/>
</dbReference>
<accession>A0A194PTS0</accession>
<dbReference type="GO" id="GO:0016121">
    <property type="term" value="P:carotene catabolic process"/>
    <property type="evidence" value="ECO:0007669"/>
    <property type="project" value="TreeGrafter"/>
</dbReference>
<evidence type="ECO:0000256" key="5">
    <source>
        <dbReference type="PIRSR" id="PIRSR604294-1"/>
    </source>
</evidence>
<dbReference type="InterPro" id="IPR001236">
    <property type="entry name" value="Lactate/malate_DH_N"/>
</dbReference>
<evidence type="ECO:0000313" key="8">
    <source>
        <dbReference type="EMBL" id="KPI96811.1"/>
    </source>
</evidence>
<dbReference type="GO" id="GO:0003834">
    <property type="term" value="F:beta-carotene 15,15'-dioxygenase activity"/>
    <property type="evidence" value="ECO:0007669"/>
    <property type="project" value="TreeGrafter"/>
</dbReference>
<dbReference type="Pfam" id="PF02866">
    <property type="entry name" value="Ldh_1_C"/>
    <property type="match status" value="1"/>
</dbReference>
<comment type="similarity">
    <text evidence="1">Belongs to the carotenoid oxygenase family.</text>
</comment>
<dbReference type="Gene3D" id="3.90.110.10">
    <property type="entry name" value="Lactate dehydrogenase/glycoside hydrolase, family 4, C-terminal"/>
    <property type="match status" value="1"/>
</dbReference>
<feature type="domain" description="Lactate/malate dehydrogenase C-terminal" evidence="7">
    <location>
        <begin position="191"/>
        <end position="348"/>
    </location>
</feature>
<dbReference type="EMBL" id="KQ459592">
    <property type="protein sequence ID" value="KPI96811.1"/>
    <property type="molecule type" value="Genomic_DNA"/>
</dbReference>
<evidence type="ECO:0000256" key="2">
    <source>
        <dbReference type="ARBA" id="ARBA00022723"/>
    </source>
</evidence>
<evidence type="ECO:0000313" key="9">
    <source>
        <dbReference type="Proteomes" id="UP000053268"/>
    </source>
</evidence>
<reference evidence="8 9" key="1">
    <citation type="journal article" date="2015" name="Nat. Commun.">
        <title>Outbred genome sequencing and CRISPR/Cas9 gene editing in butterflies.</title>
        <authorList>
            <person name="Li X."/>
            <person name="Fan D."/>
            <person name="Zhang W."/>
            <person name="Liu G."/>
            <person name="Zhang L."/>
            <person name="Zhao L."/>
            <person name="Fang X."/>
            <person name="Chen L."/>
            <person name="Dong Y."/>
            <person name="Chen Y."/>
            <person name="Ding Y."/>
            <person name="Zhao R."/>
            <person name="Feng M."/>
            <person name="Zhu Y."/>
            <person name="Feng Y."/>
            <person name="Jiang X."/>
            <person name="Zhu D."/>
            <person name="Xiang H."/>
            <person name="Feng X."/>
            <person name="Li S."/>
            <person name="Wang J."/>
            <person name="Zhang G."/>
            <person name="Kronforst M.R."/>
            <person name="Wang W."/>
        </authorList>
    </citation>
    <scope>NUCLEOTIDE SEQUENCE [LARGE SCALE GENOMIC DNA]</scope>
    <source>
        <strain evidence="8">Ya'a_city_454_Px</strain>
        <tissue evidence="8">Whole body</tissue>
    </source>
</reference>
<protein>
    <submittedName>
        <fullName evidence="8">Beta,beta-carotene 9',10'-oxygenase</fullName>
    </submittedName>
</protein>
<comment type="cofactor">
    <cofactor evidence="5">
        <name>Fe(2+)</name>
        <dbReference type="ChEBI" id="CHEBI:29033"/>
    </cofactor>
    <text evidence="5">Binds 1 Fe(2+) ion per subunit.</text>
</comment>
<keyword evidence="9" id="KW-1185">Reference proteome</keyword>
<dbReference type="InterPro" id="IPR015955">
    <property type="entry name" value="Lactate_DH/Glyco_Ohase_4_C"/>
</dbReference>
<dbReference type="InterPro" id="IPR036291">
    <property type="entry name" value="NAD(P)-bd_dom_sf"/>
</dbReference>
<dbReference type="Pfam" id="PF03055">
    <property type="entry name" value="RPE65"/>
    <property type="match status" value="1"/>
</dbReference>
<dbReference type="Gene3D" id="3.40.50.720">
    <property type="entry name" value="NAD(P)-binding Rossmann-like Domain"/>
    <property type="match status" value="1"/>
</dbReference>
<dbReference type="SUPFAM" id="SSF56327">
    <property type="entry name" value="LDH C-terminal domain-like"/>
    <property type="match status" value="1"/>
</dbReference>
<keyword evidence="3" id="KW-0560">Oxidoreductase</keyword>
<feature type="binding site" evidence="5">
    <location>
        <position position="587"/>
    </location>
    <ligand>
        <name>Fe cation</name>
        <dbReference type="ChEBI" id="CHEBI:24875"/>
        <note>catalytic</note>
    </ligand>
</feature>
<evidence type="ECO:0000259" key="7">
    <source>
        <dbReference type="Pfam" id="PF02866"/>
    </source>
</evidence>
<gene>
    <name evidence="8" type="ORF">RR46_04936</name>
</gene>
<dbReference type="PANTHER" id="PTHR10543:SF24">
    <property type="entry name" value="CAROTENOID ISOMEROOXYGENASE"/>
    <property type="match status" value="1"/>
</dbReference>